<gene>
    <name evidence="1" type="ORF">F2Q70_00017765</name>
</gene>
<evidence type="ECO:0000313" key="1">
    <source>
        <dbReference type="EMBL" id="KAF2562729.1"/>
    </source>
</evidence>
<sequence>MPVLLKISPSDSGEEAVENQSVLTNTTLGARFQGPNSGFLLAGTWSVLLSGTRGSGSCLEDGGNDTGVFFPNSLPLISRFRHRSRGITCALKSTEVAHSQQASLRQDPVPLVLLAWVPLKPELILNPDDEAGALKFEPHAGRREFLLGGFWACEIRIRRFEEKGGDIVSLGTFPFSRPAVSFMKDSSEDLEISDFLFSGSKKERIRHIFRVPNT</sequence>
<comment type="caution">
    <text evidence="1">The sequence shown here is derived from an EMBL/GenBank/DDBJ whole genome shotgun (WGS) entry which is preliminary data.</text>
</comment>
<reference evidence="1" key="1">
    <citation type="submission" date="2019-12" db="EMBL/GenBank/DDBJ databases">
        <title>Genome sequencing and annotation of Brassica cretica.</title>
        <authorList>
            <person name="Studholme D.J."/>
            <person name="Sarris P.F."/>
        </authorList>
    </citation>
    <scope>NUCLEOTIDE SEQUENCE</scope>
    <source>
        <strain evidence="1">PFS-102/07</strain>
        <tissue evidence="1">Leaf</tissue>
    </source>
</reference>
<organism evidence="1">
    <name type="scientific">Brassica cretica</name>
    <name type="common">Mustard</name>
    <dbReference type="NCBI Taxonomy" id="69181"/>
    <lineage>
        <taxon>Eukaryota</taxon>
        <taxon>Viridiplantae</taxon>
        <taxon>Streptophyta</taxon>
        <taxon>Embryophyta</taxon>
        <taxon>Tracheophyta</taxon>
        <taxon>Spermatophyta</taxon>
        <taxon>Magnoliopsida</taxon>
        <taxon>eudicotyledons</taxon>
        <taxon>Gunneridae</taxon>
        <taxon>Pentapetalae</taxon>
        <taxon>rosids</taxon>
        <taxon>malvids</taxon>
        <taxon>Brassicales</taxon>
        <taxon>Brassicaceae</taxon>
        <taxon>Brassiceae</taxon>
        <taxon>Brassica</taxon>
    </lineage>
</organism>
<name>A0A8S9HXE1_BRACR</name>
<proteinExistence type="predicted"/>
<dbReference type="EMBL" id="QGKY02001250">
    <property type="protein sequence ID" value="KAF2562729.1"/>
    <property type="molecule type" value="Genomic_DNA"/>
</dbReference>
<dbReference type="AlphaFoldDB" id="A0A8S9HXE1"/>
<protein>
    <submittedName>
        <fullName evidence="1">Uncharacterized protein</fullName>
    </submittedName>
</protein>
<accession>A0A8S9HXE1</accession>